<evidence type="ECO:0000256" key="2">
    <source>
        <dbReference type="SAM" id="SignalP"/>
    </source>
</evidence>
<dbReference type="HOGENOM" id="CLU_779188_0_0_1"/>
<evidence type="ECO:0000256" key="1">
    <source>
        <dbReference type="SAM" id="MobiDB-lite"/>
    </source>
</evidence>
<protein>
    <recommendedName>
        <fullName evidence="3">MBD domain-containing protein</fullName>
    </recommendedName>
</protein>
<accession>T1IL04</accession>
<dbReference type="InterPro" id="IPR001739">
    <property type="entry name" value="Methyl_CpG_DNA-bd"/>
</dbReference>
<dbReference type="Gene3D" id="3.30.890.10">
    <property type="entry name" value="Methyl-cpg-binding Protein 2, Chain A"/>
    <property type="match status" value="1"/>
</dbReference>
<reference evidence="4" key="2">
    <citation type="submission" date="2015-02" db="UniProtKB">
        <authorList>
            <consortium name="EnsemblMetazoa"/>
        </authorList>
    </citation>
    <scope>IDENTIFICATION</scope>
</reference>
<dbReference type="InterPro" id="IPR016177">
    <property type="entry name" value="DNA-bd_dom_sf"/>
</dbReference>
<sequence length="356" mass="41039">MLLQVFLGFCIILYVSFTHFNEDLAILSDYNHIQAVVIGLEENSSLKQFRGHCQCHWNYPQGQTSNSKANDKVFHAQFSREAIAQSCARIEQDRFRRDLALNSGSTRWLACGRKFRLFHRNSKNGFSPIFDRVKHSSLPRLCVRTRADHYNVQLVAVDGFNPGTREKLSKISVWAIKSQKLKILLFEHFLLDFSVIFQLNIMSAKDITKSAASGVEPLATASAAECEKYEKDKNKSRAIVLQCLVPRLQPAAMKHDTTEAVWTHLKKIFEPSLIAREASLVEEFYSMRRHENEETAVPNKPGWEREEVQRQSGATKGQWDIYFYAPGRRFPLRSRPEIQDYCEKTLNVPYNPDEFS</sequence>
<dbReference type="PhylomeDB" id="T1IL04"/>
<feature type="domain" description="MBD" evidence="3">
    <location>
        <begin position="289"/>
        <end position="356"/>
    </location>
</feature>
<keyword evidence="2" id="KW-0732">Signal</keyword>
<dbReference type="Pfam" id="PF01429">
    <property type="entry name" value="MBD"/>
    <property type="match status" value="1"/>
</dbReference>
<proteinExistence type="predicted"/>
<reference evidence="5" key="1">
    <citation type="submission" date="2011-05" db="EMBL/GenBank/DDBJ databases">
        <authorList>
            <person name="Richards S.R."/>
            <person name="Qu J."/>
            <person name="Jiang H."/>
            <person name="Jhangiani S.N."/>
            <person name="Agravi P."/>
            <person name="Goodspeed R."/>
            <person name="Gross S."/>
            <person name="Mandapat C."/>
            <person name="Jackson L."/>
            <person name="Mathew T."/>
            <person name="Pu L."/>
            <person name="Thornton R."/>
            <person name="Saada N."/>
            <person name="Wilczek-Boney K.B."/>
            <person name="Lee S."/>
            <person name="Kovar C."/>
            <person name="Wu Y."/>
            <person name="Scherer S.E."/>
            <person name="Worley K.C."/>
            <person name="Muzny D.M."/>
            <person name="Gibbs R."/>
        </authorList>
    </citation>
    <scope>NUCLEOTIDE SEQUENCE</scope>
    <source>
        <strain evidence="5">Brora</strain>
    </source>
</reference>
<dbReference type="GO" id="GO:0003677">
    <property type="term" value="F:DNA binding"/>
    <property type="evidence" value="ECO:0007669"/>
    <property type="project" value="InterPro"/>
</dbReference>
<evidence type="ECO:0000259" key="3">
    <source>
        <dbReference type="PROSITE" id="PS50982"/>
    </source>
</evidence>
<feature type="signal peptide" evidence="2">
    <location>
        <begin position="1"/>
        <end position="17"/>
    </location>
</feature>
<evidence type="ECO:0000313" key="4">
    <source>
        <dbReference type="EnsemblMetazoa" id="SMAR001621-PA"/>
    </source>
</evidence>
<organism evidence="4 5">
    <name type="scientific">Strigamia maritima</name>
    <name type="common">European centipede</name>
    <name type="synonym">Geophilus maritimus</name>
    <dbReference type="NCBI Taxonomy" id="126957"/>
    <lineage>
        <taxon>Eukaryota</taxon>
        <taxon>Metazoa</taxon>
        <taxon>Ecdysozoa</taxon>
        <taxon>Arthropoda</taxon>
        <taxon>Myriapoda</taxon>
        <taxon>Chilopoda</taxon>
        <taxon>Pleurostigmophora</taxon>
        <taxon>Geophilomorpha</taxon>
        <taxon>Linotaeniidae</taxon>
        <taxon>Strigamia</taxon>
    </lineage>
</organism>
<dbReference type="Proteomes" id="UP000014500">
    <property type="component" value="Unassembled WGS sequence"/>
</dbReference>
<dbReference type="EMBL" id="JH430684">
    <property type="status" value="NOT_ANNOTATED_CDS"/>
    <property type="molecule type" value="Genomic_DNA"/>
</dbReference>
<dbReference type="SMART" id="SM00391">
    <property type="entry name" value="MBD"/>
    <property type="match status" value="1"/>
</dbReference>
<feature type="chain" id="PRO_5004589769" description="MBD domain-containing protein" evidence="2">
    <location>
        <begin position="18"/>
        <end position="356"/>
    </location>
</feature>
<name>T1IL04_STRMM</name>
<dbReference type="AlphaFoldDB" id="T1IL04"/>
<feature type="region of interest" description="Disordered" evidence="1">
    <location>
        <begin position="292"/>
        <end position="312"/>
    </location>
</feature>
<keyword evidence="5" id="KW-1185">Reference proteome</keyword>
<dbReference type="EnsemblMetazoa" id="SMAR001621-RA">
    <property type="protein sequence ID" value="SMAR001621-PA"/>
    <property type="gene ID" value="SMAR001621"/>
</dbReference>
<dbReference type="CDD" id="cd00122">
    <property type="entry name" value="MBD"/>
    <property type="match status" value="1"/>
</dbReference>
<evidence type="ECO:0000313" key="5">
    <source>
        <dbReference type="Proteomes" id="UP000014500"/>
    </source>
</evidence>
<dbReference type="SUPFAM" id="SSF54171">
    <property type="entry name" value="DNA-binding domain"/>
    <property type="match status" value="1"/>
</dbReference>
<dbReference type="PROSITE" id="PS50982">
    <property type="entry name" value="MBD"/>
    <property type="match status" value="1"/>
</dbReference>